<dbReference type="GO" id="GO:0006355">
    <property type="term" value="P:regulation of DNA-templated transcription"/>
    <property type="evidence" value="ECO:0007669"/>
    <property type="project" value="InterPro"/>
</dbReference>
<dbReference type="PANTHER" id="PTHR45339:SF1">
    <property type="entry name" value="HYBRID SIGNAL TRANSDUCTION HISTIDINE KINASE J"/>
    <property type="match status" value="1"/>
</dbReference>
<dbReference type="PROSITE" id="PS51426">
    <property type="entry name" value="ABL"/>
    <property type="match status" value="1"/>
</dbReference>
<dbReference type="Pfam" id="PF00072">
    <property type="entry name" value="Response_reg"/>
    <property type="match status" value="1"/>
</dbReference>
<evidence type="ECO:0000256" key="8">
    <source>
        <dbReference type="ARBA" id="ARBA00023012"/>
    </source>
</evidence>
<dbReference type="EC" id="2.7.13.3" evidence="2"/>
<dbReference type="AlphaFoldDB" id="A0A377LVT4"/>
<dbReference type="Gene3D" id="3.40.50.10970">
    <property type="match status" value="1"/>
</dbReference>
<keyword evidence="4 12" id="KW-0808">Transferase</keyword>
<evidence type="ECO:0000256" key="3">
    <source>
        <dbReference type="ARBA" id="ARBA00022553"/>
    </source>
</evidence>
<evidence type="ECO:0000256" key="5">
    <source>
        <dbReference type="ARBA" id="ARBA00022741"/>
    </source>
</evidence>
<name>A0A377LVT4_ENTCL</name>
<dbReference type="Gene3D" id="3.40.50.2300">
    <property type="match status" value="1"/>
</dbReference>
<evidence type="ECO:0000256" key="4">
    <source>
        <dbReference type="ARBA" id="ARBA00022679"/>
    </source>
</evidence>
<dbReference type="GO" id="GO:0005886">
    <property type="term" value="C:plasma membrane"/>
    <property type="evidence" value="ECO:0007669"/>
    <property type="project" value="InterPro"/>
</dbReference>
<dbReference type="Pfam" id="PF09456">
    <property type="entry name" value="RcsC"/>
    <property type="match status" value="1"/>
</dbReference>
<proteinExistence type="predicted"/>
<dbReference type="GO" id="GO:0004673">
    <property type="term" value="F:protein histidine kinase activity"/>
    <property type="evidence" value="ECO:0007669"/>
    <property type="project" value="UniProtKB-EC"/>
</dbReference>
<evidence type="ECO:0000259" key="10">
    <source>
        <dbReference type="PROSITE" id="PS50110"/>
    </source>
</evidence>
<dbReference type="PANTHER" id="PTHR45339">
    <property type="entry name" value="HYBRID SIGNAL TRANSDUCTION HISTIDINE KINASE J"/>
    <property type="match status" value="1"/>
</dbReference>
<feature type="domain" description="ABL" evidence="11">
    <location>
        <begin position="1"/>
        <end position="42"/>
    </location>
</feature>
<dbReference type="InterPro" id="IPR019017">
    <property type="entry name" value="Sig_transdc_His_kin_a/b-loop_C"/>
</dbReference>
<sequence length="185" mass="20400">MFCRRHIGIPVERAPGEWVHSVATPHELLGLLARIYSVQLEENDGAATLPSPESLASVNDDMMILVVDDHPINRRLLADQLGSLGYQCKTANDGVDALNVLSKNHIDIVLSDVNMPNMDGYRLTQRIRQLGLTLPVVGVTANALAEEKQRCLESGMDSCLSKPVTLDVLKQTLSIYADRVRKTRT</sequence>
<evidence type="ECO:0000259" key="11">
    <source>
        <dbReference type="PROSITE" id="PS51426"/>
    </source>
</evidence>
<reference evidence="12 13" key="1">
    <citation type="submission" date="2018-06" db="EMBL/GenBank/DDBJ databases">
        <authorList>
            <consortium name="Pathogen Informatics"/>
            <person name="Doyle S."/>
        </authorList>
    </citation>
    <scope>NUCLEOTIDE SEQUENCE [LARGE SCALE GENOMIC DNA]</scope>
    <source>
        <strain evidence="12 13">NCTC10005</strain>
    </source>
</reference>
<dbReference type="EMBL" id="UGJB01000004">
    <property type="protein sequence ID" value="STQ10505.1"/>
    <property type="molecule type" value="Genomic_DNA"/>
</dbReference>
<organism evidence="12 13">
    <name type="scientific">Enterobacter cloacae</name>
    <dbReference type="NCBI Taxonomy" id="550"/>
    <lineage>
        <taxon>Bacteria</taxon>
        <taxon>Pseudomonadati</taxon>
        <taxon>Pseudomonadota</taxon>
        <taxon>Gammaproteobacteria</taxon>
        <taxon>Enterobacterales</taxon>
        <taxon>Enterobacteriaceae</taxon>
        <taxon>Enterobacter</taxon>
        <taxon>Enterobacter cloacae complex</taxon>
    </lineage>
</organism>
<keyword evidence="5" id="KW-0547">Nucleotide-binding</keyword>
<dbReference type="SUPFAM" id="SSF52172">
    <property type="entry name" value="CheY-like"/>
    <property type="match status" value="2"/>
</dbReference>
<comment type="catalytic activity">
    <reaction evidence="1">
        <text>ATP + protein L-histidine = ADP + protein N-phospho-L-histidine.</text>
        <dbReference type="EC" id="2.7.13.3"/>
    </reaction>
</comment>
<evidence type="ECO:0000256" key="6">
    <source>
        <dbReference type="ARBA" id="ARBA00022777"/>
    </source>
</evidence>
<evidence type="ECO:0000256" key="7">
    <source>
        <dbReference type="ARBA" id="ARBA00022840"/>
    </source>
</evidence>
<dbReference type="InterPro" id="IPR011006">
    <property type="entry name" value="CheY-like_superfamily"/>
</dbReference>
<gene>
    <name evidence="12" type="primary">rcsC_6</name>
    <name evidence="12" type="ORF">NCTC10005_03251</name>
</gene>
<keyword evidence="6 12" id="KW-0418">Kinase</keyword>
<keyword evidence="8" id="KW-0902">Two-component regulatory system</keyword>
<evidence type="ECO:0000256" key="9">
    <source>
        <dbReference type="PROSITE-ProRule" id="PRU00169"/>
    </source>
</evidence>
<dbReference type="InterPro" id="IPR038388">
    <property type="entry name" value="RcsC_C_sf"/>
</dbReference>
<evidence type="ECO:0000313" key="13">
    <source>
        <dbReference type="Proteomes" id="UP000255106"/>
    </source>
</evidence>
<keyword evidence="3 9" id="KW-0597">Phosphoprotein</keyword>
<dbReference type="GO" id="GO:0000160">
    <property type="term" value="P:phosphorelay signal transduction system"/>
    <property type="evidence" value="ECO:0007669"/>
    <property type="project" value="UniProtKB-KW"/>
</dbReference>
<dbReference type="SMART" id="SM00448">
    <property type="entry name" value="REC"/>
    <property type="match status" value="1"/>
</dbReference>
<evidence type="ECO:0000313" key="12">
    <source>
        <dbReference type="EMBL" id="STQ10505.1"/>
    </source>
</evidence>
<evidence type="ECO:0000256" key="1">
    <source>
        <dbReference type="ARBA" id="ARBA00000085"/>
    </source>
</evidence>
<protein>
    <recommendedName>
        <fullName evidence="2">histidine kinase</fullName>
        <ecNumber evidence="2">2.7.13.3</ecNumber>
    </recommendedName>
</protein>
<evidence type="ECO:0000256" key="2">
    <source>
        <dbReference type="ARBA" id="ARBA00012438"/>
    </source>
</evidence>
<feature type="modified residue" description="4-aspartylphosphate" evidence="9">
    <location>
        <position position="112"/>
    </location>
</feature>
<dbReference type="PROSITE" id="PS50110">
    <property type="entry name" value="RESPONSE_REGULATORY"/>
    <property type="match status" value="1"/>
</dbReference>
<dbReference type="InterPro" id="IPR001789">
    <property type="entry name" value="Sig_transdc_resp-reg_receiver"/>
</dbReference>
<dbReference type="FunFam" id="3.40.50.2300:FF:000121">
    <property type="entry name" value="Sensor histidine kinase RcsC"/>
    <property type="match status" value="1"/>
</dbReference>
<accession>A0A377LVT4</accession>
<dbReference type="GO" id="GO:0005524">
    <property type="term" value="F:ATP binding"/>
    <property type="evidence" value="ECO:0007669"/>
    <property type="project" value="UniProtKB-KW"/>
</dbReference>
<feature type="domain" description="Response regulatory" evidence="10">
    <location>
        <begin position="63"/>
        <end position="177"/>
    </location>
</feature>
<keyword evidence="7" id="KW-0067">ATP-binding</keyword>
<dbReference type="Proteomes" id="UP000255106">
    <property type="component" value="Unassembled WGS sequence"/>
</dbReference>
<dbReference type="CDD" id="cd17546">
    <property type="entry name" value="REC_hyHK_CKI1_RcsC-like"/>
    <property type="match status" value="1"/>
</dbReference>